<evidence type="ECO:0000313" key="18">
    <source>
        <dbReference type="EnsemblPlants" id="Ma10_p31060.1"/>
    </source>
</evidence>
<name>A0A804L2B4_MUSAM</name>
<dbReference type="CDD" id="cd04852">
    <property type="entry name" value="Peptidases_S8_3"/>
    <property type="match status" value="1"/>
</dbReference>
<protein>
    <recommendedName>
        <fullName evidence="20">Subtilisin-like protease SBT1.5</fullName>
    </recommendedName>
</protein>
<dbReference type="PROSITE" id="PS00136">
    <property type="entry name" value="SUBTILASE_ASP"/>
    <property type="match status" value="1"/>
</dbReference>
<feature type="signal peptide" evidence="13">
    <location>
        <begin position="1"/>
        <end position="24"/>
    </location>
</feature>
<dbReference type="FunCoup" id="A0A804L2B4">
    <property type="interactions" value="196"/>
</dbReference>
<feature type="domain" description="Peptidase S8/S53" evidence="14">
    <location>
        <begin position="576"/>
        <end position="1045"/>
    </location>
</feature>
<dbReference type="InParanoid" id="A0A804L2B4"/>
<feature type="domain" description="PA" evidence="15">
    <location>
        <begin position="816"/>
        <end position="907"/>
    </location>
</feature>
<dbReference type="Gene3D" id="3.30.70.80">
    <property type="entry name" value="Peptidase S8 propeptide/proteinase inhibitor I9"/>
    <property type="match status" value="1"/>
</dbReference>
<dbReference type="InterPro" id="IPR015500">
    <property type="entry name" value="Peptidase_S8_subtilisin-rel"/>
</dbReference>
<keyword evidence="12" id="KW-0472">Membrane</keyword>
<dbReference type="InterPro" id="IPR034197">
    <property type="entry name" value="Peptidases_S8_3"/>
</dbReference>
<dbReference type="Gene3D" id="3.40.50.200">
    <property type="entry name" value="Peptidase S8/S53 domain"/>
    <property type="match status" value="1"/>
</dbReference>
<evidence type="ECO:0000259" key="14">
    <source>
        <dbReference type="Pfam" id="PF00082"/>
    </source>
</evidence>
<evidence type="ECO:0000256" key="2">
    <source>
        <dbReference type="ARBA" id="ARBA00011073"/>
    </source>
</evidence>
<dbReference type="PROSITE" id="PS00138">
    <property type="entry name" value="SUBTILASE_SER"/>
    <property type="match status" value="1"/>
</dbReference>
<dbReference type="GO" id="GO:0005576">
    <property type="term" value="C:extracellular region"/>
    <property type="evidence" value="ECO:0000318"/>
    <property type="project" value="GO_Central"/>
</dbReference>
<reference evidence="18" key="1">
    <citation type="submission" date="2021-05" db="UniProtKB">
        <authorList>
            <consortium name="EnsemblPlants"/>
        </authorList>
    </citation>
    <scope>IDENTIFICATION</scope>
    <source>
        <strain evidence="18">subsp. malaccensis</strain>
    </source>
</reference>
<evidence type="ECO:0000256" key="4">
    <source>
        <dbReference type="ARBA" id="ARBA00022670"/>
    </source>
</evidence>
<evidence type="ECO:0000256" key="7">
    <source>
        <dbReference type="ARBA" id="ARBA00022825"/>
    </source>
</evidence>
<evidence type="ECO:0000259" key="15">
    <source>
        <dbReference type="Pfam" id="PF02225"/>
    </source>
</evidence>
<evidence type="ECO:0000256" key="5">
    <source>
        <dbReference type="ARBA" id="ARBA00022729"/>
    </source>
</evidence>
<evidence type="ECO:0000259" key="17">
    <source>
        <dbReference type="Pfam" id="PF17766"/>
    </source>
</evidence>
<dbReference type="GO" id="GO:0006508">
    <property type="term" value="P:proteolysis"/>
    <property type="evidence" value="ECO:0007669"/>
    <property type="project" value="UniProtKB-KW"/>
</dbReference>
<keyword evidence="12" id="KW-0812">Transmembrane</keyword>
<dbReference type="PANTHER" id="PTHR10795">
    <property type="entry name" value="PROPROTEIN CONVERTASE SUBTILISIN/KEXIN"/>
    <property type="match status" value="1"/>
</dbReference>
<dbReference type="Proteomes" id="UP000012960">
    <property type="component" value="Unplaced"/>
</dbReference>
<dbReference type="Gene3D" id="2.60.40.2310">
    <property type="match status" value="1"/>
</dbReference>
<dbReference type="GO" id="GO:0004252">
    <property type="term" value="F:serine-type endopeptidase activity"/>
    <property type="evidence" value="ECO:0000318"/>
    <property type="project" value="GO_Central"/>
</dbReference>
<organism evidence="18 19">
    <name type="scientific">Musa acuminata subsp. malaccensis</name>
    <name type="common">Wild banana</name>
    <name type="synonym">Musa malaccensis</name>
    <dbReference type="NCBI Taxonomy" id="214687"/>
    <lineage>
        <taxon>Eukaryota</taxon>
        <taxon>Viridiplantae</taxon>
        <taxon>Streptophyta</taxon>
        <taxon>Embryophyta</taxon>
        <taxon>Tracheophyta</taxon>
        <taxon>Spermatophyta</taxon>
        <taxon>Magnoliopsida</taxon>
        <taxon>Liliopsida</taxon>
        <taxon>Zingiberales</taxon>
        <taxon>Musaceae</taxon>
        <taxon>Musa</taxon>
    </lineage>
</organism>
<dbReference type="EnsemblPlants" id="Ma10_t31060.1">
    <property type="protein sequence ID" value="Ma10_p31060.1"/>
    <property type="gene ID" value="Ma10_g31060"/>
</dbReference>
<evidence type="ECO:0000256" key="3">
    <source>
        <dbReference type="ARBA" id="ARBA00022525"/>
    </source>
</evidence>
<sequence>MRHIPYQAFKPLLVIISIISLSLSLSPSSSSSSSSSRDAVKKQGRYLPSRGGETWDSAAKNAVLARFCKRNDESLRWQRGRDCGSLNIVFEPALGFVTKIETVGYPEWPKHSDDRMEAFTHRHTLNNAIQIKVVYVRIITSTPMQSTITMAFPAGEEDDRSLTVNGKAAVPVVLKRNRVDGAMGESVYVNTDCIRFSGSCLGFEIRVREACSALVVGAVGRKGDGRWVVQGREGSGGQETGVDGAVVDVYFVGRSMGRAVVLNRVVETRKTRKGLDCIPACDDEVATDDSEEPKKGIREEQSCDGVSSGYIKNGGEDELGELSWFSAGVRVGMGLGLAMCLGIGVGVGLVMRSYQAAAGTLRRKTHPGLLCLCEGVIRVSMVGHLSKVGRLQSSTILHTSVPSLTSLSLPLSPPLLSISSSFPATSSSSRYQMMGSKLCLQFAHPPLSFFLLFLLPSIVAVEQLQTYIVRVDADARPSVFPTQSHWYETVVLASALSTESSASSAPGGPLIHTYSSLFYGFSARLSPSAAAALASSPGVLAVLPELVRHPDTTRSPEFLGLLSSDRTGLLAESDFGSELVIAVVDTGITPGHRSFSDRGLGPAPARWRGECVSGPGFPASACNRKLVGARYFSGGYEATSGRMNESSELRSPRDTDGHGTHTASIAAGRYVFPASTLGYARGVAAGMAPKARLAAYKVCWAAGCFDSDILAAFDAAVADGVNVVSLSVGGVVVPYYLDAIAVGAFAAAEAGIFVSASAGNGGPGELTVTNVAPWVATVGAGSMDRDFPAYVKLGDGRVFPGVSVYGGPALSAGRLYPLVYPGAAQGAGDGYSSSLCLEGSLNPDTVKGRIVLCDRGVNSRAAKGEVVRKAGAVGMILANGMFDGEGLVADCHVLPAAAVGAIAGDEIRKYIAAATLKSPATATILFRGTRLGVRPAPVVASFSARGPSPQSPEILKPDVIAPGLNILAAWPDNVGPAGIPSDQRKTEFNILSGTSMACPHVSGLAALLKAAHPDWSPAAIKSALMTTSYVKDNRGTTMLDESTGNSSDVFDYGSGHVHPQRAIDPGLVYDLTATDYVNFLCNLNYTQQNIKAITRRPADCRGARKAGHAGNLNYPSFSAVFVEDGAKRRMSTHFIRTVTNVGNGAAVYRAEVRAPEGSTVTVEPTELAFRRAGQKLSFLVRVKAGTAEKLAPGSSKVRSGALTWSDGRHSVNSPIVVTVQAPLS</sequence>
<feature type="active site" description="Charge relay system" evidence="9 10">
    <location>
        <position position="658"/>
    </location>
</feature>
<dbReference type="InterPro" id="IPR041469">
    <property type="entry name" value="Subtilisin-like_FN3"/>
</dbReference>
<dbReference type="Gramene" id="Ma10_t31060.1">
    <property type="protein sequence ID" value="Ma10_p31060.1"/>
    <property type="gene ID" value="Ma10_g31060"/>
</dbReference>
<evidence type="ECO:0000256" key="13">
    <source>
        <dbReference type="SAM" id="SignalP"/>
    </source>
</evidence>
<dbReference type="Pfam" id="PF00082">
    <property type="entry name" value="Peptidase_S8"/>
    <property type="match status" value="1"/>
</dbReference>
<dbReference type="PRINTS" id="PR00723">
    <property type="entry name" value="SUBTILISIN"/>
</dbReference>
<dbReference type="Pfam" id="PF17766">
    <property type="entry name" value="fn3_6"/>
    <property type="match status" value="1"/>
</dbReference>
<dbReference type="SUPFAM" id="SSF52025">
    <property type="entry name" value="PA domain"/>
    <property type="match status" value="1"/>
</dbReference>
<feature type="domain" description="Subtilisin-like protease fibronectin type-III" evidence="17">
    <location>
        <begin position="1111"/>
        <end position="1217"/>
    </location>
</feature>
<keyword evidence="6 10" id="KW-0378">Hydrolase</keyword>
<evidence type="ECO:0000256" key="10">
    <source>
        <dbReference type="PROSITE-ProRule" id="PRU01240"/>
    </source>
</evidence>
<comment type="subcellular location">
    <subcellularLocation>
        <location evidence="1">Secreted</location>
    </subcellularLocation>
</comment>
<dbReference type="InterPro" id="IPR045051">
    <property type="entry name" value="SBT"/>
</dbReference>
<dbReference type="Pfam" id="PF02225">
    <property type="entry name" value="PA"/>
    <property type="match status" value="1"/>
</dbReference>
<keyword evidence="7 10" id="KW-0720">Serine protease</keyword>
<evidence type="ECO:0000256" key="6">
    <source>
        <dbReference type="ARBA" id="ARBA00022801"/>
    </source>
</evidence>
<dbReference type="CDD" id="cd02120">
    <property type="entry name" value="PA_subtilisin_like"/>
    <property type="match status" value="1"/>
</dbReference>
<evidence type="ECO:0000256" key="1">
    <source>
        <dbReference type="ARBA" id="ARBA00004613"/>
    </source>
</evidence>
<feature type="chain" id="PRO_5032545397" description="Subtilisin-like protease SBT1.5" evidence="13">
    <location>
        <begin position="25"/>
        <end position="1224"/>
    </location>
</feature>
<keyword evidence="4 10" id="KW-0645">Protease</keyword>
<dbReference type="InterPro" id="IPR036852">
    <property type="entry name" value="Peptidase_S8/S53_dom_sf"/>
</dbReference>
<proteinExistence type="inferred from homology"/>
<evidence type="ECO:0008006" key="20">
    <source>
        <dbReference type="Google" id="ProtNLM"/>
    </source>
</evidence>
<dbReference type="Pfam" id="PF05922">
    <property type="entry name" value="Inhibitor_I9"/>
    <property type="match status" value="1"/>
</dbReference>
<keyword evidence="3" id="KW-0964">Secreted</keyword>
<comment type="similarity">
    <text evidence="2 10 11">Belongs to the peptidase S8 family.</text>
</comment>
<dbReference type="FunFam" id="3.50.30.30:FF:000005">
    <property type="entry name" value="subtilisin-like protease SBT1.5"/>
    <property type="match status" value="1"/>
</dbReference>
<evidence type="ECO:0000256" key="11">
    <source>
        <dbReference type="RuleBase" id="RU003355"/>
    </source>
</evidence>
<evidence type="ECO:0000256" key="12">
    <source>
        <dbReference type="SAM" id="Phobius"/>
    </source>
</evidence>
<feature type="active site" description="Charge relay system" evidence="9 10">
    <location>
        <position position="995"/>
    </location>
</feature>
<dbReference type="InterPro" id="IPR003137">
    <property type="entry name" value="PA_domain"/>
</dbReference>
<evidence type="ECO:0000313" key="19">
    <source>
        <dbReference type="Proteomes" id="UP000012960"/>
    </source>
</evidence>
<accession>A0A804L2B4</accession>
<dbReference type="Gene3D" id="3.50.30.30">
    <property type="match status" value="1"/>
</dbReference>
<feature type="transmembrane region" description="Helical" evidence="12">
    <location>
        <begin position="331"/>
        <end position="354"/>
    </location>
</feature>
<evidence type="ECO:0000259" key="16">
    <source>
        <dbReference type="Pfam" id="PF05922"/>
    </source>
</evidence>
<feature type="domain" description="Inhibitor I9" evidence="16">
    <location>
        <begin position="466"/>
        <end position="549"/>
    </location>
</feature>
<dbReference type="InterPro" id="IPR037045">
    <property type="entry name" value="S8pro/Inhibitor_I9_sf"/>
</dbReference>
<keyword evidence="5 13" id="KW-0732">Signal</keyword>
<dbReference type="InterPro" id="IPR000209">
    <property type="entry name" value="Peptidase_S8/S53_dom"/>
</dbReference>
<keyword evidence="8" id="KW-0325">Glycoprotein</keyword>
<keyword evidence="19" id="KW-1185">Reference proteome</keyword>
<dbReference type="FunFam" id="3.40.50.200:FF:000006">
    <property type="entry name" value="Subtilisin-like protease SBT1.5"/>
    <property type="match status" value="1"/>
</dbReference>
<dbReference type="AlphaFoldDB" id="A0A804L2B4"/>
<evidence type="ECO:0000256" key="8">
    <source>
        <dbReference type="ARBA" id="ARBA00023180"/>
    </source>
</evidence>
<keyword evidence="12" id="KW-1133">Transmembrane helix</keyword>
<dbReference type="InterPro" id="IPR023828">
    <property type="entry name" value="Peptidase_S8_Ser-AS"/>
</dbReference>
<evidence type="ECO:0000256" key="9">
    <source>
        <dbReference type="PIRSR" id="PIRSR615500-1"/>
    </source>
</evidence>
<dbReference type="FunFam" id="2.60.40.2310:FF:000002">
    <property type="entry name" value="p69E protein-like"/>
    <property type="match status" value="1"/>
</dbReference>
<dbReference type="SUPFAM" id="SSF52743">
    <property type="entry name" value="Subtilisin-like"/>
    <property type="match status" value="1"/>
</dbReference>
<dbReference type="PROSITE" id="PS51892">
    <property type="entry name" value="SUBTILASE"/>
    <property type="match status" value="1"/>
</dbReference>
<feature type="active site" description="Charge relay system" evidence="9 10">
    <location>
        <position position="585"/>
    </location>
</feature>
<feature type="transmembrane region" description="Helical" evidence="12">
    <location>
        <begin position="438"/>
        <end position="461"/>
    </location>
</feature>
<dbReference type="InterPro" id="IPR010259">
    <property type="entry name" value="S8pro/Inhibitor_I9"/>
</dbReference>
<dbReference type="InterPro" id="IPR046450">
    <property type="entry name" value="PA_dom_sf"/>
</dbReference>
<dbReference type="InterPro" id="IPR023827">
    <property type="entry name" value="Peptidase_S8_Asp-AS"/>
</dbReference>